<keyword evidence="5" id="KW-1185">Reference proteome</keyword>
<dbReference type="KEGG" id="cyj:Cyan7822_3550"/>
<dbReference type="GO" id="GO:0016747">
    <property type="term" value="F:acyltransferase activity, transferring groups other than amino-acyl groups"/>
    <property type="evidence" value="ECO:0007669"/>
    <property type="project" value="InterPro"/>
</dbReference>
<evidence type="ECO:0000313" key="5">
    <source>
        <dbReference type="Proteomes" id="UP000008206"/>
    </source>
</evidence>
<dbReference type="Pfam" id="PF02550">
    <property type="entry name" value="AcetylCoA_hydro"/>
    <property type="match status" value="1"/>
</dbReference>
<dbReference type="SUPFAM" id="SSF55729">
    <property type="entry name" value="Acyl-CoA N-acyltransferases (Nat)"/>
    <property type="match status" value="1"/>
</dbReference>
<dbReference type="AlphaFoldDB" id="E0UFC0"/>
<evidence type="ECO:0000259" key="3">
    <source>
        <dbReference type="PROSITE" id="PS51186"/>
    </source>
</evidence>
<dbReference type="PANTHER" id="PTHR21432:SF20">
    <property type="entry name" value="ACETYL-COA HYDROLASE"/>
    <property type="match status" value="1"/>
</dbReference>
<sequence>MGKLGEEEFTMHYYPSMLKTQPEITPNLDAFKQQYSHKFASLDHIFSRIHLGDRIFISTACGEPQYLVRCLIDYVQSHPKELFDTEVLQVWTLGVAPYTDAKFKRNFRHNSFFIGHHTRSAVNQGLADYTPIFLSQVPDLFKRGLVPIDVALIHTSPPDQHGYMSLGVSVDIVKAATESAALVIAQVNSYMPRVHGDGFIHINDVDFIVSYNQPLLEYDIYTDDEKTERLGRYVASLIEDGDTIQVGYGSVPNAILSHLSQKKNLGVHTELLSDGIIKLIQQGVINNSAKTLNRWKTIATFCMGSQETYHYINDNPAIEFRTVDYTNNPLNIARHDNMVAINSALEIDLTGQATAESLGQQFYSGIGGQADFMRGAVLSRHGKTILALESTAENDTISRIVPFLKEGAGVTLNRGDIHYVVTEYGIAYLHGKNIRERAMSLIAIAHPNFRPWLIEQAKKQNLIYSDQAFIPGKRGEYPEELETYKTTDSGLEIFLRPVKITDEPLLKEFFYSLSNQSLFRRFMSVRRDIPHERLQEFAVIDFTQEMVILAFLKKEEKEQVIAIGQYGIEEDTHIAEAAFVVKDEYQHQGIGTELLSYLTYLAKKQGLLGFTAELLLENKPMLHLFEKMGFEMNKKMGDGVFELKMMFRRDEQ</sequence>
<dbReference type="Pfam" id="PF13336">
    <property type="entry name" value="AcetylCoA_hyd_C"/>
    <property type="match status" value="1"/>
</dbReference>
<dbReference type="InterPro" id="IPR037171">
    <property type="entry name" value="NagB/RpiA_transferase-like"/>
</dbReference>
<dbReference type="GO" id="GO:0008775">
    <property type="term" value="F:acetate CoA-transferase activity"/>
    <property type="evidence" value="ECO:0007669"/>
    <property type="project" value="InterPro"/>
</dbReference>
<organism evidence="4 5">
    <name type="scientific">Gloeothece verrucosa (strain PCC 7822)</name>
    <name type="common">Cyanothece sp. (strain PCC 7822)</name>
    <dbReference type="NCBI Taxonomy" id="497965"/>
    <lineage>
        <taxon>Bacteria</taxon>
        <taxon>Bacillati</taxon>
        <taxon>Cyanobacteriota</taxon>
        <taxon>Cyanophyceae</taxon>
        <taxon>Oscillatoriophycideae</taxon>
        <taxon>Chroococcales</taxon>
        <taxon>Aphanothecaceae</taxon>
        <taxon>Gloeothece</taxon>
        <taxon>Gloeothece verrucosa</taxon>
    </lineage>
</organism>
<proteinExistence type="inferred from homology"/>
<dbReference type="InterPro" id="IPR038460">
    <property type="entry name" value="AcetylCoA_hyd_C_sf"/>
</dbReference>
<dbReference type="eggNOG" id="COG0427">
    <property type="taxonomic scope" value="Bacteria"/>
</dbReference>
<dbReference type="Pfam" id="PF00583">
    <property type="entry name" value="Acetyltransf_1"/>
    <property type="match status" value="1"/>
</dbReference>
<keyword evidence="2 4" id="KW-0808">Transferase</keyword>
<accession>E0UFC0</accession>
<dbReference type="GO" id="GO:0006083">
    <property type="term" value="P:acetate metabolic process"/>
    <property type="evidence" value="ECO:0007669"/>
    <property type="project" value="InterPro"/>
</dbReference>
<dbReference type="InterPro" id="IPR016181">
    <property type="entry name" value="Acyl_CoA_acyltransferase"/>
</dbReference>
<dbReference type="eggNOG" id="COG1670">
    <property type="taxonomic scope" value="Bacteria"/>
</dbReference>
<reference evidence="5" key="1">
    <citation type="journal article" date="2011" name="MBio">
        <title>Novel metabolic attributes of the genus Cyanothece, comprising a group of unicellular nitrogen-fixing Cyanobacteria.</title>
        <authorList>
            <person name="Bandyopadhyay A."/>
            <person name="Elvitigala T."/>
            <person name="Welsh E."/>
            <person name="Stockel J."/>
            <person name="Liberton M."/>
            <person name="Min H."/>
            <person name="Sherman L.A."/>
            <person name="Pakrasi H.B."/>
        </authorList>
    </citation>
    <scope>NUCLEOTIDE SEQUENCE [LARGE SCALE GENOMIC DNA]</scope>
    <source>
        <strain evidence="5">PCC 7822</strain>
    </source>
</reference>
<evidence type="ECO:0000256" key="2">
    <source>
        <dbReference type="ARBA" id="ARBA00022679"/>
    </source>
</evidence>
<name>E0UFC0_GLOV7</name>
<feature type="domain" description="N-acetyltransferase" evidence="3">
    <location>
        <begin position="493"/>
        <end position="650"/>
    </location>
</feature>
<dbReference type="InterPro" id="IPR000182">
    <property type="entry name" value="GNAT_dom"/>
</dbReference>
<dbReference type="SUPFAM" id="SSF100950">
    <property type="entry name" value="NagB/RpiA/CoA transferase-like"/>
    <property type="match status" value="2"/>
</dbReference>
<dbReference type="PROSITE" id="PS51186">
    <property type="entry name" value="GNAT"/>
    <property type="match status" value="1"/>
</dbReference>
<dbReference type="InterPro" id="IPR003702">
    <property type="entry name" value="ActCoA_hydro_N"/>
</dbReference>
<keyword evidence="4" id="KW-0378">Hydrolase</keyword>
<gene>
    <name evidence="4" type="ordered locus">Cyan7822_3550</name>
</gene>
<dbReference type="InterPro" id="IPR026888">
    <property type="entry name" value="AcetylCoA_hyd_C"/>
</dbReference>
<dbReference type="Gene3D" id="3.40.1080.10">
    <property type="entry name" value="Glutaconate Coenzyme A-transferase"/>
    <property type="match status" value="1"/>
</dbReference>
<dbReference type="Gene3D" id="3.30.750.70">
    <property type="entry name" value="4-hydroxybutyrate coenzyme like domains"/>
    <property type="match status" value="1"/>
</dbReference>
<evidence type="ECO:0000256" key="1">
    <source>
        <dbReference type="ARBA" id="ARBA00009632"/>
    </source>
</evidence>
<dbReference type="GO" id="GO:0016787">
    <property type="term" value="F:hydrolase activity"/>
    <property type="evidence" value="ECO:0007669"/>
    <property type="project" value="UniProtKB-KW"/>
</dbReference>
<dbReference type="InterPro" id="IPR046433">
    <property type="entry name" value="ActCoA_hydro"/>
</dbReference>
<evidence type="ECO:0000313" key="4">
    <source>
        <dbReference type="EMBL" id="ADN15491.1"/>
    </source>
</evidence>
<dbReference type="STRING" id="497965.Cyan7822_3550"/>
<dbReference type="HOGENOM" id="CLU_030703_1_0_3"/>
<dbReference type="Gene3D" id="3.40.630.30">
    <property type="match status" value="1"/>
</dbReference>
<comment type="similarity">
    <text evidence="1">Belongs to the acetyl-CoA hydrolase/transferase family.</text>
</comment>
<dbReference type="Gene3D" id="3.40.1080.20">
    <property type="entry name" value="Acetyl-CoA hydrolase/transferase C-terminal domain"/>
    <property type="match status" value="1"/>
</dbReference>
<dbReference type="PANTHER" id="PTHR21432">
    <property type="entry name" value="ACETYL-COA HYDROLASE-RELATED"/>
    <property type="match status" value="1"/>
</dbReference>
<dbReference type="Proteomes" id="UP000008206">
    <property type="component" value="Chromosome"/>
</dbReference>
<dbReference type="CDD" id="cd04301">
    <property type="entry name" value="NAT_SF"/>
    <property type="match status" value="1"/>
</dbReference>
<dbReference type="EMBL" id="CP002198">
    <property type="protein sequence ID" value="ADN15491.1"/>
    <property type="molecule type" value="Genomic_DNA"/>
</dbReference>
<protein>
    <submittedName>
        <fullName evidence="4">Acetyl-CoA hydrolase/transferase</fullName>
    </submittedName>
</protein>